<dbReference type="Proteomes" id="UP000246464">
    <property type="component" value="Chromosome 4"/>
</dbReference>
<organism evidence="1 2">
    <name type="scientific">Scophthalmus maximus</name>
    <name type="common">Turbot</name>
    <name type="synonym">Psetta maxima</name>
    <dbReference type="NCBI Taxonomy" id="52904"/>
    <lineage>
        <taxon>Eukaryota</taxon>
        <taxon>Metazoa</taxon>
        <taxon>Chordata</taxon>
        <taxon>Craniata</taxon>
        <taxon>Vertebrata</taxon>
        <taxon>Euteleostomi</taxon>
        <taxon>Actinopterygii</taxon>
        <taxon>Neopterygii</taxon>
        <taxon>Teleostei</taxon>
        <taxon>Neoteleostei</taxon>
        <taxon>Acanthomorphata</taxon>
        <taxon>Carangaria</taxon>
        <taxon>Pleuronectiformes</taxon>
        <taxon>Pleuronectoidei</taxon>
        <taxon>Scophthalmidae</taxon>
        <taxon>Scophthalmus</taxon>
    </lineage>
</organism>
<dbReference type="EMBL" id="CP026246">
    <property type="protein sequence ID" value="AWP00133.1"/>
    <property type="molecule type" value="Genomic_DNA"/>
</dbReference>
<proteinExistence type="predicted"/>
<dbReference type="AlphaFoldDB" id="A0A2U9B842"/>
<keyword evidence="2" id="KW-1185">Reference proteome</keyword>
<accession>A0A2U9B842</accession>
<sequence length="67" mass="7436">MLKEIKQSTAMREVALSGAIHSAGVDKREHQEVLSLLGDMKTKYKMLHRRAIEQAAGVGSDRNTDIN</sequence>
<evidence type="ECO:0000313" key="1">
    <source>
        <dbReference type="EMBL" id="AWP00133.1"/>
    </source>
</evidence>
<protein>
    <submittedName>
        <fullName evidence="1">Putative X-ray radiation resistance-associated protein 1</fullName>
    </submittedName>
</protein>
<reference evidence="1 2" key="1">
    <citation type="submission" date="2017-12" db="EMBL/GenBank/DDBJ databases">
        <title>Integrating genomic resources of turbot (Scophthalmus maximus) in depth evaluation of genetic and physical mapping variation across individuals.</title>
        <authorList>
            <person name="Martinez P."/>
        </authorList>
    </citation>
    <scope>NUCLEOTIDE SEQUENCE [LARGE SCALE GENOMIC DNA]</scope>
</reference>
<gene>
    <name evidence="1" type="ORF">SMAX5B_003999</name>
</gene>
<name>A0A2U9B842_SCOMX</name>
<evidence type="ECO:0000313" key="2">
    <source>
        <dbReference type="Proteomes" id="UP000246464"/>
    </source>
</evidence>